<organism evidence="1 2">
    <name type="scientific">Cirrhinus mrigala</name>
    <name type="common">Mrigala</name>
    <dbReference type="NCBI Taxonomy" id="683832"/>
    <lineage>
        <taxon>Eukaryota</taxon>
        <taxon>Metazoa</taxon>
        <taxon>Chordata</taxon>
        <taxon>Craniata</taxon>
        <taxon>Vertebrata</taxon>
        <taxon>Euteleostomi</taxon>
        <taxon>Actinopterygii</taxon>
        <taxon>Neopterygii</taxon>
        <taxon>Teleostei</taxon>
        <taxon>Ostariophysi</taxon>
        <taxon>Cypriniformes</taxon>
        <taxon>Cyprinidae</taxon>
        <taxon>Labeoninae</taxon>
        <taxon>Labeonini</taxon>
        <taxon>Cirrhinus</taxon>
    </lineage>
</organism>
<reference evidence="1 2" key="1">
    <citation type="submission" date="2024-05" db="EMBL/GenBank/DDBJ databases">
        <title>Genome sequencing and assembly of Indian major carp, Cirrhinus mrigala (Hamilton, 1822).</title>
        <authorList>
            <person name="Mohindra V."/>
            <person name="Chowdhury L.M."/>
            <person name="Lal K."/>
            <person name="Jena J.K."/>
        </authorList>
    </citation>
    <scope>NUCLEOTIDE SEQUENCE [LARGE SCALE GENOMIC DNA]</scope>
    <source>
        <strain evidence="1">CM1030</strain>
        <tissue evidence="1">Blood</tissue>
    </source>
</reference>
<gene>
    <name evidence="1" type="ORF">M9458_048519</name>
</gene>
<comment type="caution">
    <text evidence="1">The sequence shown here is derived from an EMBL/GenBank/DDBJ whole genome shotgun (WGS) entry which is preliminary data.</text>
</comment>
<dbReference type="AlphaFoldDB" id="A0ABD0N6P8"/>
<evidence type="ECO:0000313" key="2">
    <source>
        <dbReference type="Proteomes" id="UP001529510"/>
    </source>
</evidence>
<name>A0ABD0N6P8_CIRMR</name>
<dbReference type="EMBL" id="JAMKFB020000024">
    <property type="protein sequence ID" value="KAL0157273.1"/>
    <property type="molecule type" value="Genomic_DNA"/>
</dbReference>
<proteinExistence type="predicted"/>
<accession>A0ABD0N6P8</accession>
<dbReference type="Proteomes" id="UP001529510">
    <property type="component" value="Unassembled WGS sequence"/>
</dbReference>
<protein>
    <submittedName>
        <fullName evidence="1">Uncharacterized protein</fullName>
    </submittedName>
</protein>
<evidence type="ECO:0000313" key="1">
    <source>
        <dbReference type="EMBL" id="KAL0157273.1"/>
    </source>
</evidence>
<feature type="non-terminal residue" evidence="1">
    <location>
        <position position="1"/>
    </location>
</feature>
<keyword evidence="2" id="KW-1185">Reference proteome</keyword>
<sequence length="93" mass="10866">ESVFAHFEQSTWCPEMDNQQETITSLEDARIPEPQRFWVITKSCACWRPLCPETPEVAELTDRYPEGTEKRWAPYNEVYTSLPVQSSVIDIRT</sequence>
<feature type="non-terminal residue" evidence="1">
    <location>
        <position position="93"/>
    </location>
</feature>